<feature type="compositionally biased region" description="Basic residues" evidence="1">
    <location>
        <begin position="252"/>
        <end position="265"/>
    </location>
</feature>
<feature type="compositionally biased region" description="Low complexity" evidence="1">
    <location>
        <begin position="67"/>
        <end position="77"/>
    </location>
</feature>
<proteinExistence type="predicted"/>
<gene>
    <name evidence="2" type="ORF">EYC80_010006</name>
</gene>
<feature type="compositionally biased region" description="Basic and acidic residues" evidence="1">
    <location>
        <begin position="130"/>
        <end position="145"/>
    </location>
</feature>
<feature type="region of interest" description="Disordered" evidence="1">
    <location>
        <begin position="401"/>
        <end position="467"/>
    </location>
</feature>
<dbReference type="OrthoDB" id="3561202at2759"/>
<feature type="compositionally biased region" description="Low complexity" evidence="1">
    <location>
        <begin position="118"/>
        <end position="128"/>
    </location>
</feature>
<name>A0A5N6JU92_MONLA</name>
<feature type="compositionally biased region" description="Polar residues" evidence="1">
    <location>
        <begin position="293"/>
        <end position="320"/>
    </location>
</feature>
<feature type="region of interest" description="Disordered" evidence="1">
    <location>
        <begin position="343"/>
        <end position="374"/>
    </location>
</feature>
<organism evidence="2 3">
    <name type="scientific">Monilinia laxa</name>
    <name type="common">Brown rot fungus</name>
    <name type="synonym">Sclerotinia laxa</name>
    <dbReference type="NCBI Taxonomy" id="61186"/>
    <lineage>
        <taxon>Eukaryota</taxon>
        <taxon>Fungi</taxon>
        <taxon>Dikarya</taxon>
        <taxon>Ascomycota</taxon>
        <taxon>Pezizomycotina</taxon>
        <taxon>Leotiomycetes</taxon>
        <taxon>Helotiales</taxon>
        <taxon>Sclerotiniaceae</taxon>
        <taxon>Monilinia</taxon>
    </lineage>
</organism>
<reference evidence="2 3" key="1">
    <citation type="submission" date="2019-06" db="EMBL/GenBank/DDBJ databases">
        <title>Genome Sequence of the Brown Rot Fungal Pathogen Monilinia laxa.</title>
        <authorList>
            <person name="De Miccolis Angelini R.M."/>
            <person name="Landi L."/>
            <person name="Abate D."/>
            <person name="Pollastro S."/>
            <person name="Romanazzi G."/>
            <person name="Faretra F."/>
        </authorList>
    </citation>
    <scope>NUCLEOTIDE SEQUENCE [LARGE SCALE GENOMIC DNA]</scope>
    <source>
        <strain evidence="2 3">Mlax316</strain>
    </source>
</reference>
<accession>A0A5N6JU92</accession>
<feature type="compositionally biased region" description="Polar residues" evidence="1">
    <location>
        <begin position="179"/>
        <end position="199"/>
    </location>
</feature>
<dbReference type="EMBL" id="VIGI01000015">
    <property type="protein sequence ID" value="KAB8291324.1"/>
    <property type="molecule type" value="Genomic_DNA"/>
</dbReference>
<feature type="compositionally biased region" description="Basic residues" evidence="1">
    <location>
        <begin position="449"/>
        <end position="461"/>
    </location>
</feature>
<comment type="caution">
    <text evidence="2">The sequence shown here is derived from an EMBL/GenBank/DDBJ whole genome shotgun (WGS) entry which is preliminary data.</text>
</comment>
<feature type="region of interest" description="Disordered" evidence="1">
    <location>
        <begin position="1"/>
        <end position="322"/>
    </location>
</feature>
<feature type="compositionally biased region" description="Polar residues" evidence="1">
    <location>
        <begin position="360"/>
        <end position="369"/>
    </location>
</feature>
<protein>
    <submittedName>
        <fullName evidence="2">Uncharacterized protein</fullName>
    </submittedName>
</protein>
<keyword evidence="3" id="KW-1185">Reference proteome</keyword>
<dbReference type="Proteomes" id="UP000326757">
    <property type="component" value="Unassembled WGS sequence"/>
</dbReference>
<evidence type="ECO:0000256" key="1">
    <source>
        <dbReference type="SAM" id="MobiDB-lite"/>
    </source>
</evidence>
<evidence type="ECO:0000313" key="3">
    <source>
        <dbReference type="Proteomes" id="UP000326757"/>
    </source>
</evidence>
<feature type="compositionally biased region" description="Polar residues" evidence="1">
    <location>
        <begin position="88"/>
        <end position="106"/>
    </location>
</feature>
<sequence>MFTENWSFATATPSTRSISSIDSISPLTSASSSQPKKLESQSTFAVSSTQTTAVSSADPSVVTEQTPKPSSSGSKPSPISPKPALNLPTFTKASGMSLSNSATMKTMYQAPKPPPSPSRLASPATSSPVHRQDDESDRGITERLEGSSTLKGRKRENELHNEGNSSPSKKASRPLMNRVNPTSSNTAKKAELINSNFNESHIIGNVGTRTTRNKKNVTGQSNPDAKGPKLTSGSSGKKLDQLGTPPPDKTLKPKNPRLTGSKKRKREEAEKADIDTVNNQMQLRSSKEALPSAMSSHSILDSQDNTPSSSARVAGTQQPSGAIPAQRTITLNLSPAQMAQLSAKQDAATEDSAATLHTPPYSSHKSAGNQPPFGVDLTRIRIKFRGYEAVQESARRAARRAAQAARAAQEDAQRAARRAATENVEVSPHNPPSSSSTAPKNEKNPTKKNNARKKTEKKKKVSCGAAQAQWMGMQSPSVQKKSIRKADEAGTFFPNDIVIQTKEQNGKLVERCYGDYFVPQDFLSSFLRTKQAESADTFTYKVYLPSSFSDILVHDSCMPKYFKYTTATVSEAGLQKKVKIERMIRAAKGEKLMFEFDPSLGENDEIERQFANEFKFGESLEHDRVLKKDLRRRMKEAMTELESIKKNGLPFKEMRRYSLNFAEPTKKERIVELKQTILQQIEKEKNSETYEGRNERTQTAEEEWAAFQRDAQLLLDFSRGN</sequence>
<dbReference type="AlphaFoldDB" id="A0A5N6JU92"/>
<evidence type="ECO:0000313" key="2">
    <source>
        <dbReference type="EMBL" id="KAB8291324.1"/>
    </source>
</evidence>
<feature type="compositionally biased region" description="Polar residues" evidence="1">
    <location>
        <begin position="1"/>
        <end position="11"/>
    </location>
</feature>
<feature type="compositionally biased region" description="Low complexity" evidence="1">
    <location>
        <begin position="12"/>
        <end position="57"/>
    </location>
</feature>